<comment type="caution">
    <text evidence="1">The sequence shown here is derived from an EMBL/GenBank/DDBJ whole genome shotgun (WGS) entry which is preliminary data.</text>
</comment>
<reference evidence="1" key="1">
    <citation type="submission" date="2022-06" db="EMBL/GenBank/DDBJ databases">
        <authorList>
            <consortium name="SYNGENTA / RWTH Aachen University"/>
        </authorList>
    </citation>
    <scope>NUCLEOTIDE SEQUENCE</scope>
</reference>
<protein>
    <submittedName>
        <fullName evidence="1">Uncharacterized protein</fullName>
    </submittedName>
</protein>
<dbReference type="Proteomes" id="UP001153365">
    <property type="component" value="Unassembled WGS sequence"/>
</dbReference>
<dbReference type="AlphaFoldDB" id="A0AAV0BMI7"/>
<proteinExistence type="predicted"/>
<organism evidence="1 2">
    <name type="scientific">Phakopsora pachyrhizi</name>
    <name type="common">Asian soybean rust disease fungus</name>
    <dbReference type="NCBI Taxonomy" id="170000"/>
    <lineage>
        <taxon>Eukaryota</taxon>
        <taxon>Fungi</taxon>
        <taxon>Dikarya</taxon>
        <taxon>Basidiomycota</taxon>
        <taxon>Pucciniomycotina</taxon>
        <taxon>Pucciniomycetes</taxon>
        <taxon>Pucciniales</taxon>
        <taxon>Phakopsoraceae</taxon>
        <taxon>Phakopsora</taxon>
    </lineage>
</organism>
<name>A0AAV0BMI7_PHAPC</name>
<sequence length="236" mass="27379">MNLSNNSRNTPGQSITEKISKIPSHLQVFISNSLELNQRKITKDMITEIIKYFHLQWKPPPQKTKAILISCFEELVKPLIVNYQTSSAPQNIAKAKPIITDQPQIDLSSLNPNDTRFTADHIISILQARVPQIKLCKQMNKKLAIFYYKKYIQPRPEKGYAENFTTRPKKVPHHYHSILSLDEIRYHLQHLVPEIFIPSGVKKPAIKAIYEKFILDINPTVQIEEKLDYFIFNQSS</sequence>
<evidence type="ECO:0000313" key="1">
    <source>
        <dbReference type="EMBL" id="CAH7687705.1"/>
    </source>
</evidence>
<gene>
    <name evidence="1" type="ORF">PPACK8108_LOCUS22533</name>
</gene>
<dbReference type="EMBL" id="CALTRL010005904">
    <property type="protein sequence ID" value="CAH7687705.1"/>
    <property type="molecule type" value="Genomic_DNA"/>
</dbReference>
<accession>A0AAV0BMI7</accession>
<keyword evidence="2" id="KW-1185">Reference proteome</keyword>
<evidence type="ECO:0000313" key="2">
    <source>
        <dbReference type="Proteomes" id="UP001153365"/>
    </source>
</evidence>